<dbReference type="OrthoDB" id="18529at2759"/>
<dbReference type="Pfam" id="PF18126">
    <property type="entry name" value="Mitoc_mL59"/>
    <property type="match status" value="1"/>
</dbReference>
<proteinExistence type="predicted"/>
<dbReference type="AlphaFoldDB" id="A0A9Q8LEP9"/>
<dbReference type="InterPro" id="IPR040922">
    <property type="entry name" value="Ribosomal_mL59_dom"/>
</dbReference>
<dbReference type="EMBL" id="CP090166">
    <property type="protein sequence ID" value="UJO16115.1"/>
    <property type="molecule type" value="Genomic_DNA"/>
</dbReference>
<organism evidence="3 4">
    <name type="scientific">Passalora fulva</name>
    <name type="common">Tomato leaf mold</name>
    <name type="synonym">Cladosporium fulvum</name>
    <dbReference type="NCBI Taxonomy" id="5499"/>
    <lineage>
        <taxon>Eukaryota</taxon>
        <taxon>Fungi</taxon>
        <taxon>Dikarya</taxon>
        <taxon>Ascomycota</taxon>
        <taxon>Pezizomycotina</taxon>
        <taxon>Dothideomycetes</taxon>
        <taxon>Dothideomycetidae</taxon>
        <taxon>Mycosphaerellales</taxon>
        <taxon>Mycosphaerellaceae</taxon>
        <taxon>Fulvia</taxon>
    </lineage>
</organism>
<sequence>MAAMEQHIRLAQQLHPRLLRFFTKFPPPQVASAAPSISTPQTSETITIAENTSSSDPNVGASTTEIPRPTISTNAPTTPSRNPFLPFRNPRTGNWQSPQISLRRQAELFKLARAYDVLPLMPISPKHPEVKEQKRIENGLRVQGTGVGKKVKGKAWERTMMGKLEQRRRAMEGMPAMVREWKQRGHGRGLPKTRWPK</sequence>
<dbReference type="Proteomes" id="UP000756132">
    <property type="component" value="Chromosome 4"/>
</dbReference>
<evidence type="ECO:0000259" key="2">
    <source>
        <dbReference type="Pfam" id="PF18126"/>
    </source>
</evidence>
<accession>A0A9Q8LEP9</accession>
<dbReference type="PANTHER" id="PTHR28041:SF1">
    <property type="entry name" value="LARGE RIBOSOMAL SUBUNIT PROTEIN ML59"/>
    <property type="match status" value="1"/>
</dbReference>
<dbReference type="KEGG" id="ffu:CLAFUR5_04720"/>
<feature type="domain" description="Large ribosomal subunit protein mL59" evidence="2">
    <location>
        <begin position="16"/>
        <end position="183"/>
    </location>
</feature>
<dbReference type="GeneID" id="71984598"/>
<reference evidence="3" key="1">
    <citation type="submission" date="2021-12" db="EMBL/GenBank/DDBJ databases">
        <authorList>
            <person name="Zaccaron A."/>
            <person name="Stergiopoulos I."/>
        </authorList>
    </citation>
    <scope>NUCLEOTIDE SEQUENCE</scope>
    <source>
        <strain evidence="3">Race5_Kim</strain>
    </source>
</reference>
<evidence type="ECO:0000256" key="1">
    <source>
        <dbReference type="SAM" id="MobiDB-lite"/>
    </source>
</evidence>
<name>A0A9Q8LEP9_PASFU</name>
<gene>
    <name evidence="3" type="ORF">CLAFUR5_04720</name>
</gene>
<dbReference type="PANTHER" id="PTHR28041">
    <property type="entry name" value="54S RIBOSOMAL PROTEIN L25, MITOCHONDRIAL"/>
    <property type="match status" value="1"/>
</dbReference>
<evidence type="ECO:0000313" key="3">
    <source>
        <dbReference type="EMBL" id="UJO16115.1"/>
    </source>
</evidence>
<evidence type="ECO:0000313" key="4">
    <source>
        <dbReference type="Proteomes" id="UP000756132"/>
    </source>
</evidence>
<reference evidence="3" key="2">
    <citation type="journal article" date="2022" name="Microb. Genom.">
        <title>A chromosome-scale genome assembly of the tomato pathogen Cladosporium fulvum reveals a compartmentalized genome architecture and the presence of a dispensable chromosome.</title>
        <authorList>
            <person name="Zaccaron A.Z."/>
            <person name="Chen L.H."/>
            <person name="Samaras A."/>
            <person name="Stergiopoulos I."/>
        </authorList>
    </citation>
    <scope>NUCLEOTIDE SEQUENCE</scope>
    <source>
        <strain evidence="3">Race5_Kim</strain>
    </source>
</reference>
<dbReference type="GO" id="GO:0005762">
    <property type="term" value="C:mitochondrial large ribosomal subunit"/>
    <property type="evidence" value="ECO:0007669"/>
    <property type="project" value="InterPro"/>
</dbReference>
<protein>
    <recommendedName>
        <fullName evidence="2">Large ribosomal subunit protein mL59 domain-containing protein</fullName>
    </recommendedName>
</protein>
<dbReference type="GO" id="GO:0003735">
    <property type="term" value="F:structural constituent of ribosome"/>
    <property type="evidence" value="ECO:0007669"/>
    <property type="project" value="InterPro"/>
</dbReference>
<feature type="region of interest" description="Disordered" evidence="1">
    <location>
        <begin position="49"/>
        <end position="96"/>
    </location>
</feature>
<dbReference type="InterPro" id="IPR037507">
    <property type="entry name" value="Ribosomal_mL59"/>
</dbReference>
<keyword evidence="4" id="KW-1185">Reference proteome</keyword>
<feature type="compositionally biased region" description="Polar residues" evidence="1">
    <location>
        <begin position="49"/>
        <end position="81"/>
    </location>
</feature>
<dbReference type="RefSeq" id="XP_047760481.1">
    <property type="nucleotide sequence ID" value="XM_047903868.1"/>
</dbReference>